<gene>
    <name evidence="2" type="ORF">QBC36DRAFT_137416</name>
</gene>
<proteinExistence type="predicted"/>
<keyword evidence="1" id="KW-1133">Transmembrane helix</keyword>
<dbReference type="Proteomes" id="UP001302321">
    <property type="component" value="Unassembled WGS sequence"/>
</dbReference>
<reference evidence="2" key="1">
    <citation type="journal article" date="2023" name="Mol. Phylogenet. Evol.">
        <title>Genome-scale phylogeny and comparative genomics of the fungal order Sordariales.</title>
        <authorList>
            <person name="Hensen N."/>
            <person name="Bonometti L."/>
            <person name="Westerberg I."/>
            <person name="Brannstrom I.O."/>
            <person name="Guillou S."/>
            <person name="Cros-Aarteil S."/>
            <person name="Calhoun S."/>
            <person name="Haridas S."/>
            <person name="Kuo A."/>
            <person name="Mondo S."/>
            <person name="Pangilinan J."/>
            <person name="Riley R."/>
            <person name="LaButti K."/>
            <person name="Andreopoulos B."/>
            <person name="Lipzen A."/>
            <person name="Chen C."/>
            <person name="Yan M."/>
            <person name="Daum C."/>
            <person name="Ng V."/>
            <person name="Clum A."/>
            <person name="Steindorff A."/>
            <person name="Ohm R.A."/>
            <person name="Martin F."/>
            <person name="Silar P."/>
            <person name="Natvig D.O."/>
            <person name="Lalanne C."/>
            <person name="Gautier V."/>
            <person name="Ament-Velasquez S.L."/>
            <person name="Kruys A."/>
            <person name="Hutchinson M.I."/>
            <person name="Powell A.J."/>
            <person name="Barry K."/>
            <person name="Miller A.N."/>
            <person name="Grigoriev I.V."/>
            <person name="Debuchy R."/>
            <person name="Gladieux P."/>
            <person name="Hiltunen Thoren M."/>
            <person name="Johannesson H."/>
        </authorList>
    </citation>
    <scope>NUCLEOTIDE SEQUENCE</scope>
    <source>
        <strain evidence="2">CBS 892.96</strain>
    </source>
</reference>
<protein>
    <submittedName>
        <fullName evidence="2">Uncharacterized protein</fullName>
    </submittedName>
</protein>
<keyword evidence="3" id="KW-1185">Reference proteome</keyword>
<dbReference type="AlphaFoldDB" id="A0AAN6WFP0"/>
<keyword evidence="1" id="KW-0472">Membrane</keyword>
<evidence type="ECO:0000313" key="3">
    <source>
        <dbReference type="Proteomes" id="UP001302321"/>
    </source>
</evidence>
<evidence type="ECO:0000256" key="1">
    <source>
        <dbReference type="SAM" id="Phobius"/>
    </source>
</evidence>
<name>A0AAN6WFP0_9PEZI</name>
<feature type="transmembrane region" description="Helical" evidence="1">
    <location>
        <begin position="6"/>
        <end position="22"/>
    </location>
</feature>
<organism evidence="2 3">
    <name type="scientific">Triangularia setosa</name>
    <dbReference type="NCBI Taxonomy" id="2587417"/>
    <lineage>
        <taxon>Eukaryota</taxon>
        <taxon>Fungi</taxon>
        <taxon>Dikarya</taxon>
        <taxon>Ascomycota</taxon>
        <taxon>Pezizomycotina</taxon>
        <taxon>Sordariomycetes</taxon>
        <taxon>Sordariomycetidae</taxon>
        <taxon>Sordariales</taxon>
        <taxon>Podosporaceae</taxon>
        <taxon>Triangularia</taxon>
    </lineage>
</organism>
<keyword evidence="1" id="KW-0812">Transmembrane</keyword>
<accession>A0AAN6WFP0</accession>
<evidence type="ECO:0000313" key="2">
    <source>
        <dbReference type="EMBL" id="KAK4181020.1"/>
    </source>
</evidence>
<sequence>MLHTRFFFSSLPLYFLLCYLFLSHKQSMSFLNGFLLARGHQERCMELGRTPSTSGPSDKAERKIGEMKCLRLVLLRPSSPFPPFKFLGRRRPLNLMEFFQVLGRGYDGKM</sequence>
<comment type="caution">
    <text evidence="2">The sequence shown here is derived from an EMBL/GenBank/DDBJ whole genome shotgun (WGS) entry which is preliminary data.</text>
</comment>
<reference evidence="2" key="2">
    <citation type="submission" date="2023-05" db="EMBL/GenBank/DDBJ databases">
        <authorList>
            <consortium name="Lawrence Berkeley National Laboratory"/>
            <person name="Steindorff A."/>
            <person name="Hensen N."/>
            <person name="Bonometti L."/>
            <person name="Westerberg I."/>
            <person name="Brannstrom I.O."/>
            <person name="Guillou S."/>
            <person name="Cros-Aarteil S."/>
            <person name="Calhoun S."/>
            <person name="Haridas S."/>
            <person name="Kuo A."/>
            <person name="Mondo S."/>
            <person name="Pangilinan J."/>
            <person name="Riley R."/>
            <person name="Labutti K."/>
            <person name="Andreopoulos B."/>
            <person name="Lipzen A."/>
            <person name="Chen C."/>
            <person name="Yanf M."/>
            <person name="Daum C."/>
            <person name="Ng V."/>
            <person name="Clum A."/>
            <person name="Ohm R."/>
            <person name="Martin F."/>
            <person name="Silar P."/>
            <person name="Natvig D."/>
            <person name="Lalanne C."/>
            <person name="Gautier V."/>
            <person name="Ament-Velasquez S.L."/>
            <person name="Kruys A."/>
            <person name="Hutchinson M.I."/>
            <person name="Powell A.J."/>
            <person name="Barry K."/>
            <person name="Miller A.N."/>
            <person name="Grigoriev I.V."/>
            <person name="Debuchy R."/>
            <person name="Gladieux P."/>
            <person name="Thoren M.H."/>
            <person name="Johannesson H."/>
        </authorList>
    </citation>
    <scope>NUCLEOTIDE SEQUENCE</scope>
    <source>
        <strain evidence="2">CBS 892.96</strain>
    </source>
</reference>
<dbReference type="EMBL" id="MU866091">
    <property type="protein sequence ID" value="KAK4181020.1"/>
    <property type="molecule type" value="Genomic_DNA"/>
</dbReference>